<accession>A0AAE1PT90</accession>
<keyword evidence="3" id="KW-1185">Reference proteome</keyword>
<evidence type="ECO:0000313" key="2">
    <source>
        <dbReference type="EMBL" id="KAK4312592.1"/>
    </source>
</evidence>
<organism evidence="2 3">
    <name type="scientific">Petrolisthes manimaculis</name>
    <dbReference type="NCBI Taxonomy" id="1843537"/>
    <lineage>
        <taxon>Eukaryota</taxon>
        <taxon>Metazoa</taxon>
        <taxon>Ecdysozoa</taxon>
        <taxon>Arthropoda</taxon>
        <taxon>Crustacea</taxon>
        <taxon>Multicrustacea</taxon>
        <taxon>Malacostraca</taxon>
        <taxon>Eumalacostraca</taxon>
        <taxon>Eucarida</taxon>
        <taxon>Decapoda</taxon>
        <taxon>Pleocyemata</taxon>
        <taxon>Anomura</taxon>
        <taxon>Galatheoidea</taxon>
        <taxon>Porcellanidae</taxon>
        <taxon>Petrolisthes</taxon>
    </lineage>
</organism>
<dbReference type="AlphaFoldDB" id="A0AAE1PT90"/>
<keyword evidence="1" id="KW-0175">Coiled coil</keyword>
<feature type="coiled-coil region" evidence="1">
    <location>
        <begin position="224"/>
        <end position="251"/>
    </location>
</feature>
<comment type="caution">
    <text evidence="2">The sequence shown here is derived from an EMBL/GenBank/DDBJ whole genome shotgun (WGS) entry which is preliminary data.</text>
</comment>
<dbReference type="GO" id="GO:0051011">
    <property type="term" value="F:microtubule minus-end binding"/>
    <property type="evidence" value="ECO:0007669"/>
    <property type="project" value="TreeGrafter"/>
</dbReference>
<name>A0AAE1PT90_9EUCA</name>
<proteinExistence type="predicted"/>
<dbReference type="PANTHER" id="PTHR16219:SF1">
    <property type="entry name" value="HAUS AUGMIN-LIKE COMPLEX SUBUNIT 4"/>
    <property type="match status" value="1"/>
</dbReference>
<gene>
    <name evidence="2" type="ORF">Pmani_016002</name>
</gene>
<dbReference type="PANTHER" id="PTHR16219">
    <property type="entry name" value="AUGMIN SUBUNIT 4 FAMILY MEMBER"/>
    <property type="match status" value="1"/>
</dbReference>
<dbReference type="GO" id="GO:0007098">
    <property type="term" value="P:centrosome cycle"/>
    <property type="evidence" value="ECO:0007669"/>
    <property type="project" value="TreeGrafter"/>
</dbReference>
<dbReference type="GO" id="GO:0070652">
    <property type="term" value="C:HAUS complex"/>
    <property type="evidence" value="ECO:0007669"/>
    <property type="project" value="InterPro"/>
</dbReference>
<dbReference type="InterPro" id="IPR029327">
    <property type="entry name" value="HAUS4"/>
</dbReference>
<evidence type="ECO:0008006" key="4">
    <source>
        <dbReference type="Google" id="ProtNLM"/>
    </source>
</evidence>
<evidence type="ECO:0000313" key="3">
    <source>
        <dbReference type="Proteomes" id="UP001292094"/>
    </source>
</evidence>
<reference evidence="2" key="1">
    <citation type="submission" date="2023-11" db="EMBL/GenBank/DDBJ databases">
        <title>Genome assemblies of two species of porcelain crab, Petrolisthes cinctipes and Petrolisthes manimaculis (Anomura: Porcellanidae).</title>
        <authorList>
            <person name="Angst P."/>
        </authorList>
    </citation>
    <scope>NUCLEOTIDE SEQUENCE</scope>
    <source>
        <strain evidence="2">PB745_02</strain>
        <tissue evidence="2">Gill</tissue>
    </source>
</reference>
<dbReference type="Proteomes" id="UP001292094">
    <property type="component" value="Unassembled WGS sequence"/>
</dbReference>
<dbReference type="GO" id="GO:0051225">
    <property type="term" value="P:spindle assembly"/>
    <property type="evidence" value="ECO:0007669"/>
    <property type="project" value="InterPro"/>
</dbReference>
<dbReference type="EMBL" id="JAWZYT010001397">
    <property type="protein sequence ID" value="KAK4312592.1"/>
    <property type="molecule type" value="Genomic_DNA"/>
</dbReference>
<sequence length="382" mass="43291">MESERPQPLTQSEVRVYSHLPTSMSRSTSPDITAKNLSGQLSGNLPVYVSPDDITKHPLLSQLLEDLTLHLTPTGVHKTTHTQLTQTTQAMMHARQKFLEASTLHRLTTDVLVNTSGNDGDQKVWRDMLQALTLSEVQDHLTLIGPAEDDQAKSTHQGNQHSPPATEKARVFGLNEEDLVLSLDVRVRREQSMRLAGALEVQLEKEWTKIAAFVDPFEFMSYDLDKVLAIVERLQSTKQKLTKEKNQLVHSTFQTDCLSEQVYRQLVEYSKVLHSLARKQRLSRYFSQHLASSLVNLNTHTLRLRCLQLEVLVATYTSQTVPALRSLEAHLTQRGKVAQQNLTRLNHAFASFSGLDSQYQELLHEYAKLQEDIAFAQTFTQV</sequence>
<evidence type="ECO:0000256" key="1">
    <source>
        <dbReference type="SAM" id="Coils"/>
    </source>
</evidence>
<dbReference type="Pfam" id="PF14735">
    <property type="entry name" value="HAUS4"/>
    <property type="match status" value="1"/>
</dbReference>
<protein>
    <recommendedName>
        <fullName evidence="4">HAUS augmin-like complex subunit 4</fullName>
    </recommendedName>
</protein>